<keyword evidence="2" id="KW-1185">Reference proteome</keyword>
<evidence type="ECO:0000313" key="1">
    <source>
        <dbReference type="EMBL" id="CCH73606.1"/>
    </source>
</evidence>
<comment type="caution">
    <text evidence="1">The sequence shown here is derived from an EMBL/GenBank/DDBJ whole genome shotgun (WGS) entry which is preliminary data.</text>
</comment>
<dbReference type="STRING" id="1193182.BN11_3000002"/>
<accession>W6JXY2</accession>
<dbReference type="OrthoDB" id="3209715at2"/>
<organism evidence="1 2">
    <name type="scientific">Nostocoides australiense Ben110</name>
    <dbReference type="NCBI Taxonomy" id="1193182"/>
    <lineage>
        <taxon>Bacteria</taxon>
        <taxon>Bacillati</taxon>
        <taxon>Actinomycetota</taxon>
        <taxon>Actinomycetes</taxon>
        <taxon>Micrococcales</taxon>
        <taxon>Intrasporangiaceae</taxon>
        <taxon>Nostocoides</taxon>
    </lineage>
</organism>
<dbReference type="Proteomes" id="UP000035763">
    <property type="component" value="Unassembled WGS sequence"/>
</dbReference>
<evidence type="ECO:0000313" key="2">
    <source>
        <dbReference type="Proteomes" id="UP000035763"/>
    </source>
</evidence>
<dbReference type="AlphaFoldDB" id="W6JXY2"/>
<evidence type="ECO:0008006" key="3">
    <source>
        <dbReference type="Google" id="ProtNLM"/>
    </source>
</evidence>
<protein>
    <recommendedName>
        <fullName evidence="3">DUF559 domain-containing protein</fullName>
    </recommendedName>
</protein>
<sequence length="364" mass="39570">MPPPPVPSPPPEGLPRGPWRAAVAHHFSVRHCGLARRADLLEAGFTKAELEADLDAGRLIMVGPNTIAVPTAAVPHWLGYGKKYDGHHLPLGVTGMAKDGRRARQLKATALMAPPRKAGPATVDTAFAPFWWAVWESGTRAALDGASALIAEGMSGFVLDHIEISVPLGARIHPHPGVRITQRRVLGPLRPGLPRVEPAMATVRAAQLAVSDRQAALLICLPVQQRIVRAEELLARWTTVRRSPRRSFLDAVIKDVCDGAHSFGELDFARFCRERGLPEPVRQQLRRGPKGRIYLDVAFECGLVVEIDGVQHSLGLAPVDDALRANAVTLQNRRVLRIPVLGLRLDPGAFLDQVAHGIRLMTRG</sequence>
<dbReference type="RefSeq" id="WP_157044208.1">
    <property type="nucleotide sequence ID" value="NZ_HG764815.1"/>
</dbReference>
<dbReference type="EMBL" id="CAJA01000225">
    <property type="protein sequence ID" value="CCH73606.1"/>
    <property type="molecule type" value="Genomic_DNA"/>
</dbReference>
<gene>
    <name evidence="1" type="ORF">BN11_3000002</name>
</gene>
<proteinExistence type="predicted"/>
<name>W6JXY2_9MICO</name>
<reference evidence="1 2" key="1">
    <citation type="journal article" date="2013" name="ISME J.">
        <title>A metabolic model for members of the genus Tetrasphaera involved in enhanced biological phosphorus removal.</title>
        <authorList>
            <person name="Kristiansen R."/>
            <person name="Nguyen H.T.T."/>
            <person name="Saunders A.M."/>
            <person name="Nielsen J.L."/>
            <person name="Wimmer R."/>
            <person name="Le V.Q."/>
            <person name="McIlroy S.J."/>
            <person name="Petrovski S."/>
            <person name="Seviour R.J."/>
            <person name="Calteau A."/>
            <person name="Nielsen K.L."/>
            <person name="Nielsen P.H."/>
        </authorList>
    </citation>
    <scope>NUCLEOTIDE SEQUENCE [LARGE SCALE GENOMIC DNA]</scope>
    <source>
        <strain evidence="1 2">Ben110</strain>
    </source>
</reference>